<reference evidence="3 4" key="1">
    <citation type="journal article" date="2007" name="Int. J. Syst. Evol. Microbiol.">
        <title>Paenibacillus ginsengarvi sp. nov., isolated from soil from ginseng cultivation.</title>
        <authorList>
            <person name="Yoon M.H."/>
            <person name="Ten L.N."/>
            <person name="Im W.T."/>
        </authorList>
    </citation>
    <scope>NUCLEOTIDE SEQUENCE [LARGE SCALE GENOMIC DNA]</scope>
    <source>
        <strain evidence="3 4">KCTC 13059</strain>
    </source>
</reference>
<organism evidence="3 4">
    <name type="scientific">Paenibacillus ginsengarvi</name>
    <dbReference type="NCBI Taxonomy" id="400777"/>
    <lineage>
        <taxon>Bacteria</taxon>
        <taxon>Bacillati</taxon>
        <taxon>Bacillota</taxon>
        <taxon>Bacilli</taxon>
        <taxon>Bacillales</taxon>
        <taxon>Paenibacillaceae</taxon>
        <taxon>Paenibacillus</taxon>
    </lineage>
</organism>
<comment type="caution">
    <text evidence="3">The sequence shown here is derived from an EMBL/GenBank/DDBJ whole genome shotgun (WGS) entry which is preliminary data.</text>
</comment>
<dbReference type="Proteomes" id="UP000282311">
    <property type="component" value="Unassembled WGS sequence"/>
</dbReference>
<protein>
    <recommendedName>
        <fullName evidence="5">Extracellular solute-binding protein</fullName>
    </recommendedName>
</protein>
<evidence type="ECO:0008006" key="5">
    <source>
        <dbReference type="Google" id="ProtNLM"/>
    </source>
</evidence>
<feature type="chain" id="PRO_5039078257" description="Extracellular solute-binding protein" evidence="2">
    <location>
        <begin position="25"/>
        <end position="105"/>
    </location>
</feature>
<proteinExistence type="predicted"/>
<accession>A0A3B0CGQ5</accession>
<feature type="region of interest" description="Disordered" evidence="1">
    <location>
        <begin position="80"/>
        <end position="105"/>
    </location>
</feature>
<sequence>MLMKKAVSTSALLALALLFTGFGEKPNSTSETKEKALDKPPEPVTLKFYTKSPIDDFEKYINQHVKKKFPHVTLQVVENKKGSDSGDTAGTGQIYIDTNTPTINS</sequence>
<feature type="signal peptide" evidence="2">
    <location>
        <begin position="1"/>
        <end position="24"/>
    </location>
</feature>
<dbReference type="EMBL" id="RBAH01000008">
    <property type="protein sequence ID" value="RKN84350.1"/>
    <property type="molecule type" value="Genomic_DNA"/>
</dbReference>
<gene>
    <name evidence="3" type="ORF">D7M11_12715</name>
</gene>
<evidence type="ECO:0000256" key="2">
    <source>
        <dbReference type="SAM" id="SignalP"/>
    </source>
</evidence>
<dbReference type="AlphaFoldDB" id="A0A3B0CGQ5"/>
<name>A0A3B0CGQ5_9BACL</name>
<evidence type="ECO:0000256" key="1">
    <source>
        <dbReference type="SAM" id="MobiDB-lite"/>
    </source>
</evidence>
<keyword evidence="2" id="KW-0732">Signal</keyword>
<keyword evidence="4" id="KW-1185">Reference proteome</keyword>
<feature type="compositionally biased region" description="Polar residues" evidence="1">
    <location>
        <begin position="85"/>
        <end position="105"/>
    </location>
</feature>
<evidence type="ECO:0000313" key="4">
    <source>
        <dbReference type="Proteomes" id="UP000282311"/>
    </source>
</evidence>
<evidence type="ECO:0000313" key="3">
    <source>
        <dbReference type="EMBL" id="RKN84350.1"/>
    </source>
</evidence>